<keyword evidence="1" id="KW-0677">Repeat</keyword>
<sequence>MSVFYPSLEDMSVDQYIVSCGYSSQPSAPTYYHAYNRENDTNNVSVVPIYESVNNMERVKETGKNSNQKSLMQFDASKFHTDVYQQQDGNNDRKDNSRVMIRNENSSIILNDNRRNNDTTEQLPNGALMVAPISLLSSSLSRSVVHHGVRTTTLYKEEKGKIGLRLRLINMGMFVQFVAEDSPAAIGGIRFGDQILQINGNELLGLTEMEAMDLLNSSNKEETVDLVIRDRPFERSVTLHKDNLGNLGFAYSDNKITHIIKNSSASRNGLLINQRILEINGQNVIGFKSPQVKKILEEAEQTVTLTIISNEMYNELLKNVSWSLILKKQDHSMPE</sequence>
<organism evidence="4 5">
    <name type="scientific">Parastrongyloides trichosuri</name>
    <name type="common">Possum-specific nematode worm</name>
    <dbReference type="NCBI Taxonomy" id="131310"/>
    <lineage>
        <taxon>Eukaryota</taxon>
        <taxon>Metazoa</taxon>
        <taxon>Ecdysozoa</taxon>
        <taxon>Nematoda</taxon>
        <taxon>Chromadorea</taxon>
        <taxon>Rhabditida</taxon>
        <taxon>Tylenchina</taxon>
        <taxon>Panagrolaimomorpha</taxon>
        <taxon>Strongyloidoidea</taxon>
        <taxon>Strongyloididae</taxon>
        <taxon>Parastrongyloides</taxon>
    </lineage>
</organism>
<dbReference type="PROSITE" id="PS50106">
    <property type="entry name" value="PDZ"/>
    <property type="match status" value="2"/>
</dbReference>
<feature type="domain" description="PDZ" evidence="3">
    <location>
        <begin position="236"/>
        <end position="311"/>
    </location>
</feature>
<dbReference type="AlphaFoldDB" id="A0A0N4ZR13"/>
<evidence type="ECO:0000256" key="1">
    <source>
        <dbReference type="ARBA" id="ARBA00022737"/>
    </source>
</evidence>
<dbReference type="Pfam" id="PF00595">
    <property type="entry name" value="PDZ"/>
    <property type="match status" value="2"/>
</dbReference>
<evidence type="ECO:0000259" key="3">
    <source>
        <dbReference type="PROSITE" id="PS50106"/>
    </source>
</evidence>
<dbReference type="SUPFAM" id="SSF50156">
    <property type="entry name" value="PDZ domain-like"/>
    <property type="match status" value="2"/>
</dbReference>
<dbReference type="GO" id="GO:0005737">
    <property type="term" value="C:cytoplasm"/>
    <property type="evidence" value="ECO:0007669"/>
    <property type="project" value="TreeGrafter"/>
</dbReference>
<dbReference type="Gene3D" id="2.30.42.10">
    <property type="match status" value="2"/>
</dbReference>
<dbReference type="Proteomes" id="UP000038045">
    <property type="component" value="Unplaced"/>
</dbReference>
<dbReference type="STRING" id="131310.A0A0N4ZR13"/>
<feature type="region of interest" description="Disordered" evidence="2">
    <location>
        <begin position="82"/>
        <end position="122"/>
    </location>
</feature>
<dbReference type="InterPro" id="IPR051230">
    <property type="entry name" value="APP-Binding"/>
</dbReference>
<dbReference type="InterPro" id="IPR001478">
    <property type="entry name" value="PDZ"/>
</dbReference>
<reference evidence="5" key="1">
    <citation type="submission" date="2017-02" db="UniProtKB">
        <authorList>
            <consortium name="WormBaseParasite"/>
        </authorList>
    </citation>
    <scope>IDENTIFICATION</scope>
</reference>
<dbReference type="PANTHER" id="PTHR12345:SF3">
    <property type="entry name" value="PDZ DOMAIN-CONTAINING PROTEIN"/>
    <property type="match status" value="1"/>
</dbReference>
<keyword evidence="4" id="KW-1185">Reference proteome</keyword>
<protein>
    <submittedName>
        <fullName evidence="5">PDZ domain-containing protein</fullName>
    </submittedName>
</protein>
<dbReference type="InterPro" id="IPR036034">
    <property type="entry name" value="PDZ_sf"/>
</dbReference>
<dbReference type="GO" id="GO:0005886">
    <property type="term" value="C:plasma membrane"/>
    <property type="evidence" value="ECO:0007669"/>
    <property type="project" value="TreeGrafter"/>
</dbReference>
<feature type="domain" description="PDZ" evidence="3">
    <location>
        <begin position="151"/>
        <end position="230"/>
    </location>
</feature>
<evidence type="ECO:0000313" key="5">
    <source>
        <dbReference type="WBParaSite" id="PTRK_0001095300.1"/>
    </source>
</evidence>
<dbReference type="SMART" id="SM00228">
    <property type="entry name" value="PDZ"/>
    <property type="match status" value="2"/>
</dbReference>
<dbReference type="PANTHER" id="PTHR12345">
    <property type="entry name" value="SYNTENIN RELATED"/>
    <property type="match status" value="1"/>
</dbReference>
<evidence type="ECO:0000313" key="4">
    <source>
        <dbReference type="Proteomes" id="UP000038045"/>
    </source>
</evidence>
<evidence type="ECO:0000256" key="2">
    <source>
        <dbReference type="SAM" id="MobiDB-lite"/>
    </source>
</evidence>
<dbReference type="WBParaSite" id="PTRK_0001095300.1">
    <property type="protein sequence ID" value="PTRK_0001095300.1"/>
    <property type="gene ID" value="PTRK_0001095300"/>
</dbReference>
<name>A0A0N4ZR13_PARTI</name>
<proteinExistence type="predicted"/>
<accession>A0A0N4ZR13</accession>